<proteinExistence type="predicted"/>
<dbReference type="Proteomes" id="UP000611554">
    <property type="component" value="Unassembled WGS sequence"/>
</dbReference>
<evidence type="ECO:0000256" key="1">
    <source>
        <dbReference type="ARBA" id="ARBA00023239"/>
    </source>
</evidence>
<dbReference type="EMBL" id="BMQJ01000010">
    <property type="protein sequence ID" value="GGQ06805.1"/>
    <property type="molecule type" value="Genomic_DNA"/>
</dbReference>
<reference evidence="4" key="1">
    <citation type="journal article" date="2019" name="Int. J. Syst. Evol. Microbiol.">
        <title>The Global Catalogue of Microorganisms (GCM) 10K type strain sequencing project: providing services to taxonomists for standard genome sequencing and annotation.</title>
        <authorList>
            <consortium name="The Broad Institute Genomics Platform"/>
            <consortium name="The Broad Institute Genome Sequencing Center for Infectious Disease"/>
            <person name="Wu L."/>
            <person name="Ma J."/>
        </authorList>
    </citation>
    <scope>NUCLEOTIDE SEQUENCE [LARGE SCALE GENOMIC DNA]</scope>
    <source>
        <strain evidence="4">JCM 3115</strain>
    </source>
</reference>
<keyword evidence="1" id="KW-0456">Lyase</keyword>
<organism evidence="3 4">
    <name type="scientific">Streptosporangium pseudovulgare</name>
    <dbReference type="NCBI Taxonomy" id="35765"/>
    <lineage>
        <taxon>Bacteria</taxon>
        <taxon>Bacillati</taxon>
        <taxon>Actinomycetota</taxon>
        <taxon>Actinomycetes</taxon>
        <taxon>Streptosporangiales</taxon>
        <taxon>Streptosporangiaceae</taxon>
        <taxon>Streptosporangium</taxon>
    </lineage>
</organism>
<sequence>MSSSVTEEQETARRAAAARLLEAHASGRPCEPVRDLVGDVESAYAVQSLLTERWLAEGRRPVGRKIGLTSRAVQRQLGVDSPDFGVLFADMAVPDGEEIPAGAVLQPRAEAEVALVLERDLTHERHTVADVIRATAFALPAIEVVGSRVRDWDITLADTVADNASAGVYVLGTRPVALGDVDLRLAGMVVERRGEQVSTGVGAACLGHPLHAAVWLADTLARLGSPLRAGDTVLTGALGPVVPVAPGDVLEARIDGLGDVRAAFAPEETEERA</sequence>
<dbReference type="InterPro" id="IPR036663">
    <property type="entry name" value="Fumarylacetoacetase_C_sf"/>
</dbReference>
<evidence type="ECO:0000313" key="4">
    <source>
        <dbReference type="Proteomes" id="UP000611554"/>
    </source>
</evidence>
<feature type="domain" description="Fumarylacetoacetase-like C-terminal" evidence="2">
    <location>
        <begin position="73"/>
        <end position="263"/>
    </location>
</feature>
<dbReference type="Pfam" id="PF01557">
    <property type="entry name" value="FAA_hydrolase"/>
    <property type="match status" value="1"/>
</dbReference>
<evidence type="ECO:0000313" key="3">
    <source>
        <dbReference type="EMBL" id="GGQ06805.1"/>
    </source>
</evidence>
<protein>
    <submittedName>
        <fullName evidence="3">2-keto-4-pentenoate hydratase</fullName>
    </submittedName>
</protein>
<evidence type="ECO:0000259" key="2">
    <source>
        <dbReference type="Pfam" id="PF01557"/>
    </source>
</evidence>
<dbReference type="PANTHER" id="PTHR30143">
    <property type="entry name" value="ACID HYDRATASE"/>
    <property type="match status" value="1"/>
</dbReference>
<accession>A0ABQ2R3Y4</accession>
<dbReference type="SUPFAM" id="SSF56529">
    <property type="entry name" value="FAH"/>
    <property type="match status" value="1"/>
</dbReference>
<name>A0ABQ2R3Y4_9ACTN</name>
<gene>
    <name evidence="3" type="primary">mhpD</name>
    <name evidence="3" type="ORF">GCM10010140_41250</name>
</gene>
<comment type="caution">
    <text evidence="3">The sequence shown here is derived from an EMBL/GenBank/DDBJ whole genome shotgun (WGS) entry which is preliminary data.</text>
</comment>
<dbReference type="InterPro" id="IPR011234">
    <property type="entry name" value="Fumarylacetoacetase-like_C"/>
</dbReference>
<keyword evidence="4" id="KW-1185">Reference proteome</keyword>
<dbReference type="Gene3D" id="3.90.850.10">
    <property type="entry name" value="Fumarylacetoacetase-like, C-terminal domain"/>
    <property type="match status" value="1"/>
</dbReference>
<dbReference type="PANTHER" id="PTHR30143:SF0">
    <property type="entry name" value="2-KETO-4-PENTENOATE HYDRATASE"/>
    <property type="match status" value="1"/>
</dbReference>
<dbReference type="InterPro" id="IPR050772">
    <property type="entry name" value="Hydratase-Decarb/MhpD_sf"/>
</dbReference>